<protein>
    <submittedName>
        <fullName evidence="3">Uu.00g025820.m01.CDS01</fullName>
    </submittedName>
</protein>
<accession>A0AAI8V7D7</accession>
<keyword evidence="4" id="KW-1185">Reference proteome</keyword>
<evidence type="ECO:0000313" key="4">
    <source>
        <dbReference type="Proteomes" id="UP001295740"/>
    </source>
</evidence>
<keyword evidence="1" id="KW-0175">Coiled coil</keyword>
<dbReference type="Proteomes" id="UP001295740">
    <property type="component" value="Unassembled WGS sequence"/>
</dbReference>
<feature type="compositionally biased region" description="Acidic residues" evidence="2">
    <location>
        <begin position="80"/>
        <end position="93"/>
    </location>
</feature>
<dbReference type="AlphaFoldDB" id="A0AAI8V7D7"/>
<proteinExistence type="predicted"/>
<feature type="coiled-coil region" evidence="1">
    <location>
        <begin position="115"/>
        <end position="142"/>
    </location>
</feature>
<feature type="region of interest" description="Disordered" evidence="2">
    <location>
        <begin position="68"/>
        <end position="97"/>
    </location>
</feature>
<comment type="caution">
    <text evidence="3">The sequence shown here is derived from an EMBL/GenBank/DDBJ whole genome shotgun (WGS) entry which is preliminary data.</text>
</comment>
<sequence>MNGLKHLKQEISLEMGLPQRSSTLPVARREGWAREKPYVLGEKPSRSISLTTKVKGRITNLAVECHPRYRGSGGSNGAEAEAEAEADGYDSDEEDRRNGVPVTVVEANHIQEDRQAALKSKIETLQCRRKELQARFEAHSGRYLAYRRLFLSKRGPVGWSAERWAMFLVLEDDYFARRDRLWQLEERVQKIFTQCMSFQNHAELTSMRNGGHWHRQGAMMVWSMSDPAVEKEIAGGGGGMPLVYNGIDYNAIAT</sequence>
<evidence type="ECO:0000256" key="2">
    <source>
        <dbReference type="SAM" id="MobiDB-lite"/>
    </source>
</evidence>
<evidence type="ECO:0000313" key="3">
    <source>
        <dbReference type="EMBL" id="CAJ2499729.1"/>
    </source>
</evidence>
<name>A0AAI8V7D7_9PEZI</name>
<dbReference type="EMBL" id="CAUWAG010000003">
    <property type="protein sequence ID" value="CAJ2499729.1"/>
    <property type="molecule type" value="Genomic_DNA"/>
</dbReference>
<evidence type="ECO:0000256" key="1">
    <source>
        <dbReference type="SAM" id="Coils"/>
    </source>
</evidence>
<gene>
    <name evidence="3" type="ORF">KHLLAP_LOCUS197</name>
</gene>
<reference evidence="3" key="1">
    <citation type="submission" date="2023-10" db="EMBL/GenBank/DDBJ databases">
        <authorList>
            <person name="Hackl T."/>
        </authorList>
    </citation>
    <scope>NUCLEOTIDE SEQUENCE</scope>
</reference>
<organism evidence="3 4">
    <name type="scientific">Anthostomella pinea</name>
    <dbReference type="NCBI Taxonomy" id="933095"/>
    <lineage>
        <taxon>Eukaryota</taxon>
        <taxon>Fungi</taxon>
        <taxon>Dikarya</taxon>
        <taxon>Ascomycota</taxon>
        <taxon>Pezizomycotina</taxon>
        <taxon>Sordariomycetes</taxon>
        <taxon>Xylariomycetidae</taxon>
        <taxon>Xylariales</taxon>
        <taxon>Xylariaceae</taxon>
        <taxon>Anthostomella</taxon>
    </lineage>
</organism>